<dbReference type="GO" id="GO:0004814">
    <property type="term" value="F:arginine-tRNA ligase activity"/>
    <property type="evidence" value="ECO:0007669"/>
    <property type="project" value="UniProtKB-UniRule"/>
</dbReference>
<dbReference type="AlphaFoldDB" id="A0A1F8FAQ7"/>
<dbReference type="SMART" id="SM00836">
    <property type="entry name" value="DALR_1"/>
    <property type="match status" value="1"/>
</dbReference>
<dbReference type="Gene3D" id="3.40.50.620">
    <property type="entry name" value="HUPs"/>
    <property type="match status" value="1"/>
</dbReference>
<dbReference type="PANTHER" id="PTHR11956">
    <property type="entry name" value="ARGINYL-TRNA SYNTHETASE"/>
    <property type="match status" value="1"/>
</dbReference>
<keyword evidence="5 8" id="KW-0648">Protein biosynthesis</keyword>
<dbReference type="InterPro" id="IPR035684">
    <property type="entry name" value="ArgRS_core"/>
</dbReference>
<feature type="domain" description="DALR anticodon binding" evidence="11">
    <location>
        <begin position="446"/>
        <end position="565"/>
    </location>
</feature>
<comment type="catalytic activity">
    <reaction evidence="7 8">
        <text>tRNA(Arg) + L-arginine + ATP = L-arginyl-tRNA(Arg) + AMP + diphosphate</text>
        <dbReference type="Rhea" id="RHEA:20301"/>
        <dbReference type="Rhea" id="RHEA-COMP:9658"/>
        <dbReference type="Rhea" id="RHEA-COMP:9673"/>
        <dbReference type="ChEBI" id="CHEBI:30616"/>
        <dbReference type="ChEBI" id="CHEBI:32682"/>
        <dbReference type="ChEBI" id="CHEBI:33019"/>
        <dbReference type="ChEBI" id="CHEBI:78442"/>
        <dbReference type="ChEBI" id="CHEBI:78513"/>
        <dbReference type="ChEBI" id="CHEBI:456215"/>
        <dbReference type="EC" id="6.1.1.19"/>
    </reaction>
</comment>
<keyword evidence="3 8" id="KW-0547">Nucleotide-binding</keyword>
<evidence type="ECO:0000256" key="10">
    <source>
        <dbReference type="SAM" id="Coils"/>
    </source>
</evidence>
<dbReference type="EMBL" id="MGJP01000012">
    <property type="protein sequence ID" value="OGN10235.1"/>
    <property type="molecule type" value="Genomic_DNA"/>
</dbReference>
<dbReference type="InterPro" id="IPR036695">
    <property type="entry name" value="Arg-tRNA-synth_N_sf"/>
</dbReference>
<evidence type="ECO:0000256" key="5">
    <source>
        <dbReference type="ARBA" id="ARBA00022917"/>
    </source>
</evidence>
<proteinExistence type="inferred from homology"/>
<gene>
    <name evidence="8" type="primary">argS</name>
    <name evidence="13" type="ORF">A3J46_03060</name>
</gene>
<comment type="caution">
    <text evidence="13">The sequence shown here is derived from an EMBL/GenBank/DDBJ whole genome shotgun (WGS) entry which is preliminary data.</text>
</comment>
<dbReference type="Pfam" id="PF00750">
    <property type="entry name" value="tRNA-synt_1d"/>
    <property type="match status" value="1"/>
</dbReference>
<sequence>METPKQLLRNILTKYAEGEAFDVLIPPNPKLGDHATNLAFIWAKKENKNPKEVGDRLVEKLSKDSDIKKYFHKIEVAGNGFVNFFVSDDFARRELKRISRDKKFGYNNYRKGQKIMVEFTDPNPFKLFHIGHLMSNAIGESISRLYEATGAKVTRVTYQGDVGLHVAKAVWGIKKESLNISTFKNLKDKIKYLGEAYTLGARSYEENPEAKTEIEEINKKIYDRSDEEINKIYDAGKKLSLEYFEEIYKKLRTKFEHNFFESEFGPKGIEIIKQHPEIFEESEGAVVFRGEKYGLHTRVFINSAGLPVYEAKELGLNKYKFEKYSPDSSVIVTGNEINDYFKVLLKAMELTMPEVAKKTKHIGHGMLRFATGKMSSRTGDVITAEELLEQLKSKIKQKAANKTEEEYDIQAVAAIKYQILKQNIGHDIIFDFDKALSITGDAAPYIQYTYARLRSIGRKSKKGLFGWLGVDPSKLTKEEELALIKQLLNFPDVVRDAAELHTINTLTTYLYKLASDANYYYETVRILSDDTKRPERNARLLLVETIAQVLKSGLYLLGIKTLERV</sequence>
<dbReference type="SUPFAM" id="SSF47323">
    <property type="entry name" value="Anticodon-binding domain of a subclass of class I aminoacyl-tRNA synthetases"/>
    <property type="match status" value="1"/>
</dbReference>
<keyword evidence="4 8" id="KW-0067">ATP-binding</keyword>
<dbReference type="SUPFAM" id="SSF55190">
    <property type="entry name" value="Arginyl-tRNA synthetase (ArgRS), N-terminal 'additional' domain"/>
    <property type="match status" value="1"/>
</dbReference>
<dbReference type="Pfam" id="PF03485">
    <property type="entry name" value="Arg_tRNA_synt_N"/>
    <property type="match status" value="1"/>
</dbReference>
<dbReference type="InterPro" id="IPR001278">
    <property type="entry name" value="Arg-tRNA-ligase"/>
</dbReference>
<evidence type="ECO:0000259" key="12">
    <source>
        <dbReference type="SMART" id="SM01016"/>
    </source>
</evidence>
<dbReference type="FunFam" id="1.10.730.10:FF:000006">
    <property type="entry name" value="Arginyl-tRNA synthetase 2, mitochondrial"/>
    <property type="match status" value="1"/>
</dbReference>
<dbReference type="SUPFAM" id="SSF52374">
    <property type="entry name" value="Nucleotidylyl transferase"/>
    <property type="match status" value="1"/>
</dbReference>
<evidence type="ECO:0000256" key="3">
    <source>
        <dbReference type="ARBA" id="ARBA00022741"/>
    </source>
</evidence>
<evidence type="ECO:0000259" key="11">
    <source>
        <dbReference type="SMART" id="SM00836"/>
    </source>
</evidence>
<dbReference type="Gene3D" id="3.30.1360.70">
    <property type="entry name" value="Arginyl tRNA synthetase N-terminal domain"/>
    <property type="match status" value="1"/>
</dbReference>
<evidence type="ECO:0000256" key="6">
    <source>
        <dbReference type="ARBA" id="ARBA00023146"/>
    </source>
</evidence>
<dbReference type="Pfam" id="PF05746">
    <property type="entry name" value="DALR_1"/>
    <property type="match status" value="1"/>
</dbReference>
<evidence type="ECO:0000256" key="9">
    <source>
        <dbReference type="RuleBase" id="RU363038"/>
    </source>
</evidence>
<dbReference type="InterPro" id="IPR009080">
    <property type="entry name" value="tRNAsynth_Ia_anticodon-bd"/>
</dbReference>
<dbReference type="EC" id="6.1.1.19" evidence="8"/>
<keyword evidence="6 8" id="KW-0030">Aminoacyl-tRNA synthetase</keyword>
<dbReference type="SMART" id="SM01016">
    <property type="entry name" value="Arg_tRNA_synt_N"/>
    <property type="match status" value="1"/>
</dbReference>
<comment type="subunit">
    <text evidence="8">Monomer.</text>
</comment>
<dbReference type="Proteomes" id="UP000177167">
    <property type="component" value="Unassembled WGS sequence"/>
</dbReference>
<dbReference type="PANTHER" id="PTHR11956:SF5">
    <property type="entry name" value="ARGININE--TRNA LIGASE, CYTOPLASMIC"/>
    <property type="match status" value="1"/>
</dbReference>
<keyword evidence="2 8" id="KW-0436">Ligase</keyword>
<feature type="domain" description="Arginyl tRNA synthetase N-terminal" evidence="12">
    <location>
        <begin position="2"/>
        <end position="86"/>
    </location>
</feature>
<name>A0A1F8FAQ7_9BACT</name>
<comment type="similarity">
    <text evidence="1 8 9">Belongs to the class-I aminoacyl-tRNA synthetase family.</text>
</comment>
<evidence type="ECO:0000256" key="1">
    <source>
        <dbReference type="ARBA" id="ARBA00005594"/>
    </source>
</evidence>
<dbReference type="GO" id="GO:0005737">
    <property type="term" value="C:cytoplasm"/>
    <property type="evidence" value="ECO:0007669"/>
    <property type="project" value="UniProtKB-SubCell"/>
</dbReference>
<evidence type="ECO:0000313" key="14">
    <source>
        <dbReference type="Proteomes" id="UP000177167"/>
    </source>
</evidence>
<keyword evidence="10" id="KW-0175">Coiled coil</keyword>
<evidence type="ECO:0000256" key="8">
    <source>
        <dbReference type="HAMAP-Rule" id="MF_00123"/>
    </source>
</evidence>
<reference evidence="13 14" key="1">
    <citation type="journal article" date="2016" name="Nat. Commun.">
        <title>Thousands of microbial genomes shed light on interconnected biogeochemical processes in an aquifer system.</title>
        <authorList>
            <person name="Anantharaman K."/>
            <person name="Brown C.T."/>
            <person name="Hug L.A."/>
            <person name="Sharon I."/>
            <person name="Castelle C.J."/>
            <person name="Probst A.J."/>
            <person name="Thomas B.C."/>
            <person name="Singh A."/>
            <person name="Wilkins M.J."/>
            <person name="Karaoz U."/>
            <person name="Brodie E.L."/>
            <person name="Williams K.H."/>
            <person name="Hubbard S.S."/>
            <person name="Banfield J.F."/>
        </authorList>
    </citation>
    <scope>NUCLEOTIDE SEQUENCE [LARGE SCALE GENOMIC DNA]</scope>
</reference>
<feature type="coiled-coil region" evidence="10">
    <location>
        <begin position="381"/>
        <end position="408"/>
    </location>
</feature>
<organism evidence="13 14">
    <name type="scientific">Candidatus Yanofskybacteria bacterium RIFCSPHIGHO2_02_FULL_41_11</name>
    <dbReference type="NCBI Taxonomy" id="1802675"/>
    <lineage>
        <taxon>Bacteria</taxon>
        <taxon>Candidatus Yanofskyibacteriota</taxon>
    </lineage>
</organism>
<dbReference type="CDD" id="cd07956">
    <property type="entry name" value="Anticodon_Ia_Arg"/>
    <property type="match status" value="1"/>
</dbReference>
<dbReference type="PRINTS" id="PR01038">
    <property type="entry name" value="TRNASYNTHARG"/>
</dbReference>
<dbReference type="InterPro" id="IPR008909">
    <property type="entry name" value="DALR_anticod-bd"/>
</dbReference>
<dbReference type="Gene3D" id="1.10.730.10">
    <property type="entry name" value="Isoleucyl-tRNA Synthetase, Domain 1"/>
    <property type="match status" value="1"/>
</dbReference>
<evidence type="ECO:0000313" key="13">
    <source>
        <dbReference type="EMBL" id="OGN10235.1"/>
    </source>
</evidence>
<dbReference type="GO" id="GO:0006420">
    <property type="term" value="P:arginyl-tRNA aminoacylation"/>
    <property type="evidence" value="ECO:0007669"/>
    <property type="project" value="UniProtKB-UniRule"/>
</dbReference>
<evidence type="ECO:0000256" key="2">
    <source>
        <dbReference type="ARBA" id="ARBA00022598"/>
    </source>
</evidence>
<dbReference type="GO" id="GO:0005524">
    <property type="term" value="F:ATP binding"/>
    <property type="evidence" value="ECO:0007669"/>
    <property type="project" value="UniProtKB-UniRule"/>
</dbReference>
<dbReference type="InterPro" id="IPR014729">
    <property type="entry name" value="Rossmann-like_a/b/a_fold"/>
</dbReference>
<keyword evidence="8" id="KW-0963">Cytoplasm</keyword>
<feature type="short sequence motif" description="'HIGH' region" evidence="8">
    <location>
        <begin position="122"/>
        <end position="132"/>
    </location>
</feature>
<evidence type="ECO:0000256" key="7">
    <source>
        <dbReference type="ARBA" id="ARBA00049339"/>
    </source>
</evidence>
<comment type="subcellular location">
    <subcellularLocation>
        <location evidence="8">Cytoplasm</location>
    </subcellularLocation>
</comment>
<dbReference type="InterPro" id="IPR005148">
    <property type="entry name" value="Arg-tRNA-synth_N"/>
</dbReference>
<evidence type="ECO:0000256" key="4">
    <source>
        <dbReference type="ARBA" id="ARBA00022840"/>
    </source>
</evidence>
<dbReference type="HAMAP" id="MF_00123">
    <property type="entry name" value="Arg_tRNA_synth"/>
    <property type="match status" value="1"/>
</dbReference>
<protein>
    <recommendedName>
        <fullName evidence="8">Arginine--tRNA ligase</fullName>
        <ecNumber evidence="8">6.1.1.19</ecNumber>
    </recommendedName>
    <alternativeName>
        <fullName evidence="8">Arginyl-tRNA synthetase</fullName>
        <shortName evidence="8">ArgRS</shortName>
    </alternativeName>
</protein>
<accession>A0A1F8FAQ7</accession>
<dbReference type="NCBIfam" id="TIGR00456">
    <property type="entry name" value="argS"/>
    <property type="match status" value="1"/>
</dbReference>